<dbReference type="SUPFAM" id="SSF101874">
    <property type="entry name" value="YceI-like"/>
    <property type="match status" value="1"/>
</dbReference>
<sequence>MATTAQETKVWTIDPTHSEIQFKVRHLMVSNVTGKFNSFEGQVETAGDDFSNASVSFSADIDSITTGNEQRDGHLKSADFFDAANHPKLTFQSTDVKKISDDEYEIKGDLTIRGTTKPVTLKAEYGGQMGDFYGNTKAGFELTGTIKRKEFGLSWDAVTEAGGVVVSDDVKLLLNVQVARQ</sequence>
<dbReference type="Gene3D" id="2.40.128.110">
    <property type="entry name" value="Lipid/polyisoprenoid-binding, YceI-like"/>
    <property type="match status" value="1"/>
</dbReference>
<reference evidence="2 3" key="1">
    <citation type="submission" date="2018-06" db="EMBL/GenBank/DDBJ databases">
        <title>Genomic Encyclopedia of Archaeal and Bacterial Type Strains, Phase II (KMG-II): from individual species to whole genera.</title>
        <authorList>
            <person name="Goeker M."/>
        </authorList>
    </citation>
    <scope>NUCLEOTIDE SEQUENCE [LARGE SCALE GENOMIC DNA]</scope>
    <source>
        <strain evidence="2 3">DSM 21851</strain>
    </source>
</reference>
<dbReference type="InterPro" id="IPR036761">
    <property type="entry name" value="TTHA0802/YceI-like_sf"/>
</dbReference>
<dbReference type="Proteomes" id="UP000248790">
    <property type="component" value="Unassembled WGS sequence"/>
</dbReference>
<evidence type="ECO:0000259" key="1">
    <source>
        <dbReference type="SMART" id="SM00867"/>
    </source>
</evidence>
<keyword evidence="3" id="KW-1185">Reference proteome</keyword>
<dbReference type="PANTHER" id="PTHR34406:SF1">
    <property type="entry name" value="PROTEIN YCEI"/>
    <property type="match status" value="1"/>
</dbReference>
<dbReference type="Pfam" id="PF04264">
    <property type="entry name" value="YceI"/>
    <property type="match status" value="1"/>
</dbReference>
<proteinExistence type="predicted"/>
<dbReference type="RefSeq" id="WP_111627294.1">
    <property type="nucleotide sequence ID" value="NZ_QLMC01000001.1"/>
</dbReference>
<protein>
    <submittedName>
        <fullName evidence="2">Polyisoprenoid-binding protein YceI</fullName>
    </submittedName>
</protein>
<accession>A0A327XC00</accession>
<dbReference type="PANTHER" id="PTHR34406">
    <property type="entry name" value="PROTEIN YCEI"/>
    <property type="match status" value="1"/>
</dbReference>
<evidence type="ECO:0000313" key="3">
    <source>
        <dbReference type="Proteomes" id="UP000248790"/>
    </source>
</evidence>
<dbReference type="EMBL" id="QLMC01000001">
    <property type="protein sequence ID" value="RAK03162.1"/>
    <property type="molecule type" value="Genomic_DNA"/>
</dbReference>
<evidence type="ECO:0000313" key="2">
    <source>
        <dbReference type="EMBL" id="RAK03162.1"/>
    </source>
</evidence>
<organism evidence="2 3">
    <name type="scientific">Larkinella arboricola</name>
    <dbReference type="NCBI Taxonomy" id="643671"/>
    <lineage>
        <taxon>Bacteria</taxon>
        <taxon>Pseudomonadati</taxon>
        <taxon>Bacteroidota</taxon>
        <taxon>Cytophagia</taxon>
        <taxon>Cytophagales</taxon>
        <taxon>Spirosomataceae</taxon>
        <taxon>Larkinella</taxon>
    </lineage>
</organism>
<dbReference type="AlphaFoldDB" id="A0A327XC00"/>
<name>A0A327XC00_LARAB</name>
<dbReference type="OrthoDB" id="9811006at2"/>
<gene>
    <name evidence="2" type="ORF">LX87_01284</name>
</gene>
<comment type="caution">
    <text evidence="2">The sequence shown here is derived from an EMBL/GenBank/DDBJ whole genome shotgun (WGS) entry which is preliminary data.</text>
</comment>
<dbReference type="InterPro" id="IPR007372">
    <property type="entry name" value="Lipid/polyisoprenoid-bd_YceI"/>
</dbReference>
<feature type="domain" description="Lipid/polyisoprenoid-binding YceI-like" evidence="1">
    <location>
        <begin position="10"/>
        <end position="179"/>
    </location>
</feature>
<dbReference type="SMART" id="SM00867">
    <property type="entry name" value="YceI"/>
    <property type="match status" value="1"/>
</dbReference>